<proteinExistence type="predicted"/>
<dbReference type="EMBL" id="JAIZAY010000001">
    <property type="protein sequence ID" value="KAJ8049100.1"/>
    <property type="molecule type" value="Genomic_DNA"/>
</dbReference>
<sequence length="173" mass="18923">MYVCLALLKDDEFLKPSASALPAFINATLNSATTDLLVTPSVTPPSSPQSESLNVSVLVTLSCIPQQSTVVTSPGYPSKYKNDVSYHVTVRVDAGHVVRLTFEFFNIEEEVDCLYDSIQVYDGASITAANLTEKLCGRDIPQPITSTTNVMHIHFQTDYSVRKRGFQAVAECV</sequence>
<dbReference type="SUPFAM" id="SSF49854">
    <property type="entry name" value="Spermadhesin, CUB domain"/>
    <property type="match status" value="1"/>
</dbReference>
<dbReference type="PANTHER" id="PTHR24251">
    <property type="entry name" value="OVOCHYMASE-RELATED"/>
    <property type="match status" value="1"/>
</dbReference>
<keyword evidence="6" id="KW-1185">Reference proteome</keyword>
<evidence type="ECO:0000313" key="6">
    <source>
        <dbReference type="Proteomes" id="UP001152320"/>
    </source>
</evidence>
<evidence type="ECO:0000256" key="2">
    <source>
        <dbReference type="ARBA" id="ARBA00023157"/>
    </source>
</evidence>
<dbReference type="Proteomes" id="UP001152320">
    <property type="component" value="Chromosome 1"/>
</dbReference>
<dbReference type="InterPro" id="IPR000859">
    <property type="entry name" value="CUB_dom"/>
</dbReference>
<dbReference type="Pfam" id="PF00431">
    <property type="entry name" value="CUB"/>
    <property type="match status" value="1"/>
</dbReference>
<protein>
    <submittedName>
        <fullName evidence="5">Tolloid-like protein 1</fullName>
    </submittedName>
</protein>
<keyword evidence="2" id="KW-1015">Disulfide bond</keyword>
<evidence type="ECO:0000256" key="3">
    <source>
        <dbReference type="PROSITE-ProRule" id="PRU00059"/>
    </source>
</evidence>
<evidence type="ECO:0000259" key="4">
    <source>
        <dbReference type="PROSITE" id="PS01180"/>
    </source>
</evidence>
<accession>A0A9Q1CQR9</accession>
<evidence type="ECO:0000313" key="5">
    <source>
        <dbReference type="EMBL" id="KAJ8049100.1"/>
    </source>
</evidence>
<dbReference type="SMART" id="SM00042">
    <property type="entry name" value="CUB"/>
    <property type="match status" value="1"/>
</dbReference>
<evidence type="ECO:0000256" key="1">
    <source>
        <dbReference type="ARBA" id="ARBA00022737"/>
    </source>
</evidence>
<keyword evidence="1" id="KW-0677">Repeat</keyword>
<gene>
    <name evidence="5" type="ORF">HOLleu_01691</name>
</gene>
<comment type="caution">
    <text evidence="3">Lacks conserved residue(s) required for the propagation of feature annotation.</text>
</comment>
<dbReference type="AlphaFoldDB" id="A0A9Q1CQR9"/>
<dbReference type="InterPro" id="IPR035914">
    <property type="entry name" value="Sperma_CUB_dom_sf"/>
</dbReference>
<reference evidence="5" key="1">
    <citation type="submission" date="2021-10" db="EMBL/GenBank/DDBJ databases">
        <title>Tropical sea cucumber genome reveals ecological adaptation and Cuvierian tubules defense mechanism.</title>
        <authorList>
            <person name="Chen T."/>
        </authorList>
    </citation>
    <scope>NUCLEOTIDE SEQUENCE</scope>
    <source>
        <strain evidence="5">Nanhai2018</strain>
        <tissue evidence="5">Muscle</tissue>
    </source>
</reference>
<dbReference type="Gene3D" id="2.60.120.290">
    <property type="entry name" value="Spermadhesin, CUB domain"/>
    <property type="match status" value="1"/>
</dbReference>
<organism evidence="5 6">
    <name type="scientific">Holothuria leucospilota</name>
    <name type="common">Black long sea cucumber</name>
    <name type="synonym">Mertensiothuria leucospilota</name>
    <dbReference type="NCBI Taxonomy" id="206669"/>
    <lineage>
        <taxon>Eukaryota</taxon>
        <taxon>Metazoa</taxon>
        <taxon>Echinodermata</taxon>
        <taxon>Eleutherozoa</taxon>
        <taxon>Echinozoa</taxon>
        <taxon>Holothuroidea</taxon>
        <taxon>Aspidochirotacea</taxon>
        <taxon>Aspidochirotida</taxon>
        <taxon>Holothuriidae</taxon>
        <taxon>Holothuria</taxon>
    </lineage>
</organism>
<dbReference type="PROSITE" id="PS01180">
    <property type="entry name" value="CUB"/>
    <property type="match status" value="1"/>
</dbReference>
<name>A0A9Q1CQR9_HOLLE</name>
<comment type="caution">
    <text evidence="5">The sequence shown here is derived from an EMBL/GenBank/DDBJ whole genome shotgun (WGS) entry which is preliminary data.</text>
</comment>
<dbReference type="OrthoDB" id="6369184at2759"/>
<dbReference type="FunFam" id="2.60.120.290:FF:000013">
    <property type="entry name" value="Membrane frizzled-related protein"/>
    <property type="match status" value="1"/>
</dbReference>
<feature type="domain" description="CUB" evidence="4">
    <location>
        <begin position="55"/>
        <end position="173"/>
    </location>
</feature>
<dbReference type="CDD" id="cd00041">
    <property type="entry name" value="CUB"/>
    <property type="match status" value="1"/>
</dbReference>